<protein>
    <submittedName>
        <fullName evidence="2">Uncharacterized protein</fullName>
    </submittedName>
</protein>
<name>A0ABV0XR90_9TELE</name>
<reference evidence="2 3" key="1">
    <citation type="submission" date="2021-06" db="EMBL/GenBank/DDBJ databases">
        <authorList>
            <person name="Palmer J.M."/>
        </authorList>
    </citation>
    <scope>NUCLEOTIDE SEQUENCE [LARGE SCALE GENOMIC DNA]</scope>
    <source>
        <strain evidence="2 3">AS_MEX2019</strain>
        <tissue evidence="2">Muscle</tissue>
    </source>
</reference>
<evidence type="ECO:0000256" key="1">
    <source>
        <dbReference type="SAM" id="MobiDB-lite"/>
    </source>
</evidence>
<proteinExistence type="predicted"/>
<dbReference type="EMBL" id="JAHRIP010010624">
    <property type="protein sequence ID" value="MEQ2283942.1"/>
    <property type="molecule type" value="Genomic_DNA"/>
</dbReference>
<dbReference type="Proteomes" id="UP001469553">
    <property type="component" value="Unassembled WGS sequence"/>
</dbReference>
<evidence type="ECO:0000313" key="3">
    <source>
        <dbReference type="Proteomes" id="UP001469553"/>
    </source>
</evidence>
<feature type="region of interest" description="Disordered" evidence="1">
    <location>
        <begin position="1"/>
        <end position="86"/>
    </location>
</feature>
<keyword evidence="3" id="KW-1185">Reference proteome</keyword>
<accession>A0ABV0XR90</accession>
<feature type="compositionally biased region" description="Polar residues" evidence="1">
    <location>
        <begin position="30"/>
        <end position="43"/>
    </location>
</feature>
<organism evidence="2 3">
    <name type="scientific">Ameca splendens</name>
    <dbReference type="NCBI Taxonomy" id="208324"/>
    <lineage>
        <taxon>Eukaryota</taxon>
        <taxon>Metazoa</taxon>
        <taxon>Chordata</taxon>
        <taxon>Craniata</taxon>
        <taxon>Vertebrata</taxon>
        <taxon>Euteleostomi</taxon>
        <taxon>Actinopterygii</taxon>
        <taxon>Neopterygii</taxon>
        <taxon>Teleostei</taxon>
        <taxon>Neoteleostei</taxon>
        <taxon>Acanthomorphata</taxon>
        <taxon>Ovalentaria</taxon>
        <taxon>Atherinomorphae</taxon>
        <taxon>Cyprinodontiformes</taxon>
        <taxon>Goodeidae</taxon>
        <taxon>Ameca</taxon>
    </lineage>
</organism>
<evidence type="ECO:0000313" key="2">
    <source>
        <dbReference type="EMBL" id="MEQ2283942.1"/>
    </source>
</evidence>
<comment type="caution">
    <text evidence="2">The sequence shown here is derived from an EMBL/GenBank/DDBJ whole genome shotgun (WGS) entry which is preliminary data.</text>
</comment>
<sequence length="149" mass="17190">MQTPLEPGTNLHQNQTQTPSEPGGILHQDQLGTHYQNQVQTQSEPERKLYQNHFRNSSEPGENLHENRTQTPPEPRGNLHQNKLGTLHQNQEKISIRTRYKPVSEPGPNWTKLAEEHICLFRQFPVCFCVSSAYFLLVHSFSEFSAIFI</sequence>
<gene>
    <name evidence="2" type="ORF">AMECASPLE_016662</name>
</gene>
<feature type="compositionally biased region" description="Polar residues" evidence="1">
    <location>
        <begin position="10"/>
        <end position="20"/>
    </location>
</feature>